<evidence type="ECO:0000256" key="1">
    <source>
        <dbReference type="SAM" id="MobiDB-lite"/>
    </source>
</evidence>
<reference evidence="2 3" key="1">
    <citation type="submission" date="2020-02" db="EMBL/GenBank/DDBJ databases">
        <title>Draft genome sequence of Haematococcus lacustris strain NIES-144.</title>
        <authorList>
            <person name="Morimoto D."/>
            <person name="Nakagawa S."/>
            <person name="Yoshida T."/>
            <person name="Sawayama S."/>
        </authorList>
    </citation>
    <scope>NUCLEOTIDE SEQUENCE [LARGE SCALE GENOMIC DNA]</scope>
    <source>
        <strain evidence="2 3">NIES-144</strain>
    </source>
</reference>
<keyword evidence="3" id="KW-1185">Reference proteome</keyword>
<protein>
    <submittedName>
        <fullName evidence="2">Uncharacterized protein</fullName>
    </submittedName>
</protein>
<sequence length="78" mass="7771">MLHHYGGRVWLQPAGDSGEGMVETQPVLKRLAGSRPGVGSPAGPHARGATGSRGVSKAPAAGPLLSSPASTSTRSIGQ</sequence>
<dbReference type="EMBL" id="BLLF01007823">
    <property type="protein sequence ID" value="GFH33129.1"/>
    <property type="molecule type" value="Genomic_DNA"/>
</dbReference>
<evidence type="ECO:0000313" key="2">
    <source>
        <dbReference type="EMBL" id="GFH33129.1"/>
    </source>
</evidence>
<dbReference type="AlphaFoldDB" id="A0A6A0AJM2"/>
<name>A0A6A0AJM2_HAELA</name>
<gene>
    <name evidence="2" type="ORF">HaLaN_32452</name>
</gene>
<accession>A0A6A0AJM2</accession>
<dbReference type="Proteomes" id="UP000485058">
    <property type="component" value="Unassembled WGS sequence"/>
</dbReference>
<feature type="region of interest" description="Disordered" evidence="1">
    <location>
        <begin position="1"/>
        <end position="78"/>
    </location>
</feature>
<comment type="caution">
    <text evidence="2">The sequence shown here is derived from an EMBL/GenBank/DDBJ whole genome shotgun (WGS) entry which is preliminary data.</text>
</comment>
<feature type="non-terminal residue" evidence="2">
    <location>
        <position position="78"/>
    </location>
</feature>
<proteinExistence type="predicted"/>
<evidence type="ECO:0000313" key="3">
    <source>
        <dbReference type="Proteomes" id="UP000485058"/>
    </source>
</evidence>
<feature type="compositionally biased region" description="Low complexity" evidence="1">
    <location>
        <begin position="58"/>
        <end position="78"/>
    </location>
</feature>
<organism evidence="2 3">
    <name type="scientific">Haematococcus lacustris</name>
    <name type="common">Green alga</name>
    <name type="synonym">Haematococcus pluvialis</name>
    <dbReference type="NCBI Taxonomy" id="44745"/>
    <lineage>
        <taxon>Eukaryota</taxon>
        <taxon>Viridiplantae</taxon>
        <taxon>Chlorophyta</taxon>
        <taxon>core chlorophytes</taxon>
        <taxon>Chlorophyceae</taxon>
        <taxon>CS clade</taxon>
        <taxon>Chlamydomonadales</taxon>
        <taxon>Haematococcaceae</taxon>
        <taxon>Haematococcus</taxon>
    </lineage>
</organism>